<protein>
    <submittedName>
        <fullName evidence="2">Uncharacterized protein</fullName>
    </submittedName>
</protein>
<name>A0ABD1DXV4_CULPP</name>
<sequence length="90" mass="9746">LLIQPETVYERVQYQFEDDAYDTVPDLITFYVGSGKSISAASGARIQFPCNRLYPLSFYASKYGQHGGIGGIRGPSPLNSPSPVPSSPGF</sequence>
<accession>A0ABD1DXV4</accession>
<feature type="region of interest" description="Disordered" evidence="1">
    <location>
        <begin position="70"/>
        <end position="90"/>
    </location>
</feature>
<dbReference type="EMBL" id="JBEHCU010001217">
    <property type="protein sequence ID" value="KAL1403717.1"/>
    <property type="molecule type" value="Genomic_DNA"/>
</dbReference>
<dbReference type="PANTHER" id="PTHR14247:SF8">
    <property type="entry name" value="RAS-GEF DOMAIN-CONTAINING PROTEIN"/>
    <property type="match status" value="1"/>
</dbReference>
<feature type="compositionally biased region" description="Pro residues" evidence="1">
    <location>
        <begin position="78"/>
        <end position="90"/>
    </location>
</feature>
<dbReference type="AlphaFoldDB" id="A0ABD1DXV4"/>
<gene>
    <name evidence="2" type="ORF">pipiens_019252</name>
</gene>
<dbReference type="PANTHER" id="PTHR14247">
    <property type="entry name" value="BREAST CANCER ANTI-ESTROGEN RESISTANCE PROTEIN 3 HOMOLOG-LIKE PROTEIN"/>
    <property type="match status" value="1"/>
</dbReference>
<reference evidence="2 3" key="1">
    <citation type="submission" date="2024-05" db="EMBL/GenBank/DDBJ databases">
        <title>Culex pipiens pipiens assembly and annotation.</title>
        <authorList>
            <person name="Alout H."/>
            <person name="Durand T."/>
        </authorList>
    </citation>
    <scope>NUCLEOTIDE SEQUENCE [LARGE SCALE GENOMIC DNA]</scope>
    <source>
        <strain evidence="2">HA-2024</strain>
        <tissue evidence="2">Whole body</tissue>
    </source>
</reference>
<keyword evidence="3" id="KW-1185">Reference proteome</keyword>
<feature type="non-terminal residue" evidence="2">
    <location>
        <position position="1"/>
    </location>
</feature>
<feature type="non-terminal residue" evidence="2">
    <location>
        <position position="90"/>
    </location>
</feature>
<organism evidence="2 3">
    <name type="scientific">Culex pipiens pipiens</name>
    <name type="common">Northern house mosquito</name>
    <dbReference type="NCBI Taxonomy" id="38569"/>
    <lineage>
        <taxon>Eukaryota</taxon>
        <taxon>Metazoa</taxon>
        <taxon>Ecdysozoa</taxon>
        <taxon>Arthropoda</taxon>
        <taxon>Hexapoda</taxon>
        <taxon>Insecta</taxon>
        <taxon>Pterygota</taxon>
        <taxon>Neoptera</taxon>
        <taxon>Endopterygota</taxon>
        <taxon>Diptera</taxon>
        <taxon>Nematocera</taxon>
        <taxon>Culicoidea</taxon>
        <taxon>Culicidae</taxon>
        <taxon>Culicinae</taxon>
        <taxon>Culicini</taxon>
        <taxon>Culex</taxon>
        <taxon>Culex</taxon>
    </lineage>
</organism>
<dbReference type="InterPro" id="IPR051853">
    <property type="entry name" value="SH2-Ras-GEF_adapter"/>
</dbReference>
<evidence type="ECO:0000313" key="2">
    <source>
        <dbReference type="EMBL" id="KAL1403717.1"/>
    </source>
</evidence>
<evidence type="ECO:0000256" key="1">
    <source>
        <dbReference type="SAM" id="MobiDB-lite"/>
    </source>
</evidence>
<comment type="caution">
    <text evidence="2">The sequence shown here is derived from an EMBL/GenBank/DDBJ whole genome shotgun (WGS) entry which is preliminary data.</text>
</comment>
<dbReference type="Proteomes" id="UP001562425">
    <property type="component" value="Unassembled WGS sequence"/>
</dbReference>
<proteinExistence type="predicted"/>
<evidence type="ECO:0000313" key="3">
    <source>
        <dbReference type="Proteomes" id="UP001562425"/>
    </source>
</evidence>